<organism evidence="3 4">
    <name type="scientific">Solitalea koreensis</name>
    <dbReference type="NCBI Taxonomy" id="543615"/>
    <lineage>
        <taxon>Bacteria</taxon>
        <taxon>Pseudomonadati</taxon>
        <taxon>Bacteroidota</taxon>
        <taxon>Sphingobacteriia</taxon>
        <taxon>Sphingobacteriales</taxon>
        <taxon>Sphingobacteriaceae</taxon>
        <taxon>Solitalea</taxon>
    </lineage>
</organism>
<dbReference type="SUPFAM" id="SSF52980">
    <property type="entry name" value="Restriction endonuclease-like"/>
    <property type="match status" value="1"/>
</dbReference>
<evidence type="ECO:0000313" key="3">
    <source>
        <dbReference type="EMBL" id="SMO60177.1"/>
    </source>
</evidence>
<dbReference type="PANTHER" id="PTHR34039:SF1">
    <property type="entry name" value="UPF0102 PROTEIN YRAN"/>
    <property type="match status" value="1"/>
</dbReference>
<dbReference type="InterPro" id="IPR011335">
    <property type="entry name" value="Restrct_endonuc-II-like"/>
</dbReference>
<dbReference type="Pfam" id="PF02021">
    <property type="entry name" value="UPF0102"/>
    <property type="match status" value="1"/>
</dbReference>
<reference evidence="3 4" key="1">
    <citation type="submission" date="2017-05" db="EMBL/GenBank/DDBJ databases">
        <authorList>
            <person name="Varghese N."/>
            <person name="Submissions S."/>
        </authorList>
    </citation>
    <scope>NUCLEOTIDE SEQUENCE [LARGE SCALE GENOMIC DNA]</scope>
    <source>
        <strain evidence="3 4">DSM 21342</strain>
    </source>
</reference>
<dbReference type="GO" id="GO:0003676">
    <property type="term" value="F:nucleic acid binding"/>
    <property type="evidence" value="ECO:0007669"/>
    <property type="project" value="InterPro"/>
</dbReference>
<keyword evidence="4" id="KW-1185">Reference proteome</keyword>
<dbReference type="AlphaFoldDB" id="A0A521CL35"/>
<dbReference type="GO" id="GO:0004519">
    <property type="term" value="F:endonuclease activity"/>
    <property type="evidence" value="ECO:0007669"/>
    <property type="project" value="UniProtKB-KW"/>
</dbReference>
<comment type="similarity">
    <text evidence="1 2">Belongs to the UPF0102 family.</text>
</comment>
<dbReference type="InterPro" id="IPR003509">
    <property type="entry name" value="UPF0102_YraN-like"/>
</dbReference>
<dbReference type="PANTHER" id="PTHR34039">
    <property type="entry name" value="UPF0102 PROTEIN YRAN"/>
    <property type="match status" value="1"/>
</dbReference>
<accession>A0A521CL35</accession>
<dbReference type="Gene3D" id="3.40.1350.10">
    <property type="match status" value="1"/>
</dbReference>
<dbReference type="CDD" id="cd20736">
    <property type="entry name" value="PoNe_Nuclease"/>
    <property type="match status" value="1"/>
</dbReference>
<protein>
    <recommendedName>
        <fullName evidence="2">UPF0102 protein SAMN06265350_104178</fullName>
    </recommendedName>
</protein>
<dbReference type="RefSeq" id="WP_142603154.1">
    <property type="nucleotide sequence ID" value="NZ_FXSZ01000004.1"/>
</dbReference>
<sequence>MAQHNELGKVGEQLAKDHLISKGYAILQQNFRYQHAEIDLIAQKKTELIFVEVKTRTGNFFGNPEDFVSYQKEKLFELAANEFIQRLGHEGECRFDIISITFNKHDDSYKLHHIEDAFFPR</sequence>
<dbReference type="NCBIfam" id="NF009150">
    <property type="entry name" value="PRK12497.1-3"/>
    <property type="match status" value="1"/>
</dbReference>
<keyword evidence="3" id="KW-0378">Hydrolase</keyword>
<dbReference type="Proteomes" id="UP000315971">
    <property type="component" value="Unassembled WGS sequence"/>
</dbReference>
<evidence type="ECO:0000313" key="4">
    <source>
        <dbReference type="Proteomes" id="UP000315971"/>
    </source>
</evidence>
<keyword evidence="3" id="KW-0255">Endonuclease</keyword>
<name>A0A521CL35_9SPHI</name>
<dbReference type="InterPro" id="IPR011856">
    <property type="entry name" value="tRNA_endonuc-like_dom_sf"/>
</dbReference>
<proteinExistence type="inferred from homology"/>
<keyword evidence="3" id="KW-0540">Nuclease</keyword>
<evidence type="ECO:0000256" key="1">
    <source>
        <dbReference type="ARBA" id="ARBA00006738"/>
    </source>
</evidence>
<evidence type="ECO:0000256" key="2">
    <source>
        <dbReference type="HAMAP-Rule" id="MF_00048"/>
    </source>
</evidence>
<gene>
    <name evidence="3" type="ORF">SAMN06265350_104178</name>
</gene>
<dbReference type="EMBL" id="FXSZ01000004">
    <property type="protein sequence ID" value="SMO60177.1"/>
    <property type="molecule type" value="Genomic_DNA"/>
</dbReference>
<dbReference type="HAMAP" id="MF_00048">
    <property type="entry name" value="UPF0102"/>
    <property type="match status" value="1"/>
</dbReference>
<dbReference type="OrthoDB" id="9802516at2"/>